<dbReference type="Proteomes" id="UP000683360">
    <property type="component" value="Unassembled WGS sequence"/>
</dbReference>
<protein>
    <submittedName>
        <fullName evidence="1">Uncharacterized protein</fullName>
    </submittedName>
</protein>
<name>A0A8S3RSF8_MYTED</name>
<dbReference type="EMBL" id="CAJPWZ010001214">
    <property type="protein sequence ID" value="CAG2209829.1"/>
    <property type="molecule type" value="Genomic_DNA"/>
</dbReference>
<comment type="caution">
    <text evidence="1">The sequence shown here is derived from an EMBL/GenBank/DDBJ whole genome shotgun (WGS) entry which is preliminary data.</text>
</comment>
<gene>
    <name evidence="1" type="ORF">MEDL_23939</name>
</gene>
<organism evidence="1 2">
    <name type="scientific">Mytilus edulis</name>
    <name type="common">Blue mussel</name>
    <dbReference type="NCBI Taxonomy" id="6550"/>
    <lineage>
        <taxon>Eukaryota</taxon>
        <taxon>Metazoa</taxon>
        <taxon>Spiralia</taxon>
        <taxon>Lophotrochozoa</taxon>
        <taxon>Mollusca</taxon>
        <taxon>Bivalvia</taxon>
        <taxon>Autobranchia</taxon>
        <taxon>Pteriomorphia</taxon>
        <taxon>Mytilida</taxon>
        <taxon>Mytiloidea</taxon>
        <taxon>Mytilidae</taxon>
        <taxon>Mytilinae</taxon>
        <taxon>Mytilus</taxon>
    </lineage>
</organism>
<proteinExistence type="predicted"/>
<evidence type="ECO:0000313" key="1">
    <source>
        <dbReference type="EMBL" id="CAG2209829.1"/>
    </source>
</evidence>
<sequence length="219" mass="25630">MRHCYVSIENPSLFGERYSGRQALGLLHQAVWWNKPDILKQLLLMPACNSRIQTKETMTEVGETSTCTPQEVIKKFKYTDIEKLLEQHSIKLTTEEELEDLPTFHYQNRDVHLKGLGLLRITLASYRQTLCPFTINTNKPLAVVMEQIFRYIDTNDNWSTVKTKICDSLYTVCKPAVQVLKATKTKETFYFKIVNVYTNEDTELYMYLNTALRRQEERS</sequence>
<dbReference type="AlphaFoldDB" id="A0A8S3RSF8"/>
<accession>A0A8S3RSF8</accession>
<evidence type="ECO:0000313" key="2">
    <source>
        <dbReference type="Proteomes" id="UP000683360"/>
    </source>
</evidence>
<keyword evidence="2" id="KW-1185">Reference proteome</keyword>
<reference evidence="1" key="1">
    <citation type="submission" date="2021-03" db="EMBL/GenBank/DDBJ databases">
        <authorList>
            <person name="Bekaert M."/>
        </authorList>
    </citation>
    <scope>NUCLEOTIDE SEQUENCE</scope>
</reference>